<dbReference type="Pfam" id="PF00990">
    <property type="entry name" value="GGDEF"/>
    <property type="match status" value="1"/>
</dbReference>
<dbReference type="Proteomes" id="UP000007883">
    <property type="component" value="Chromosome"/>
</dbReference>
<evidence type="ECO:0000259" key="5">
    <source>
        <dbReference type="PROSITE" id="PS50883"/>
    </source>
</evidence>
<evidence type="ECO:0000313" key="7">
    <source>
        <dbReference type="EMBL" id="BAL97300.1"/>
    </source>
</evidence>
<dbReference type="AlphaFoldDB" id="I0HWB3"/>
<dbReference type="SMART" id="SM00086">
    <property type="entry name" value="PAC"/>
    <property type="match status" value="3"/>
</dbReference>
<dbReference type="EMBL" id="AP012320">
    <property type="protein sequence ID" value="BAL97300.1"/>
    <property type="molecule type" value="Genomic_DNA"/>
</dbReference>
<keyword evidence="8" id="KW-1185">Reference proteome</keyword>
<dbReference type="SMART" id="SM00052">
    <property type="entry name" value="EAL"/>
    <property type="match status" value="1"/>
</dbReference>
<evidence type="ECO:0000259" key="4">
    <source>
        <dbReference type="PROSITE" id="PS50113"/>
    </source>
</evidence>
<dbReference type="CDD" id="cd01949">
    <property type="entry name" value="GGDEF"/>
    <property type="match status" value="1"/>
</dbReference>
<feature type="domain" description="PAS" evidence="3">
    <location>
        <begin position="344"/>
        <end position="384"/>
    </location>
</feature>
<dbReference type="eggNOG" id="COG3829">
    <property type="taxonomic scope" value="Bacteria"/>
</dbReference>
<dbReference type="Gene3D" id="3.20.20.450">
    <property type="entry name" value="EAL domain"/>
    <property type="match status" value="1"/>
</dbReference>
<dbReference type="Gene3D" id="3.30.70.270">
    <property type="match status" value="1"/>
</dbReference>
<dbReference type="Gene3D" id="3.30.450.20">
    <property type="entry name" value="PAS domain"/>
    <property type="match status" value="3"/>
</dbReference>
<feature type="domain" description="PAC" evidence="4">
    <location>
        <begin position="289"/>
        <end position="341"/>
    </location>
</feature>
<dbReference type="CDD" id="cd00130">
    <property type="entry name" value="PAS"/>
    <property type="match status" value="3"/>
</dbReference>
<evidence type="ECO:0000259" key="3">
    <source>
        <dbReference type="PROSITE" id="PS50112"/>
    </source>
</evidence>
<dbReference type="InterPro" id="IPR001633">
    <property type="entry name" value="EAL_dom"/>
</dbReference>
<accession>I0HWB3</accession>
<dbReference type="HOGENOM" id="CLU_000445_70_20_4"/>
<feature type="domain" description="PAS" evidence="3">
    <location>
        <begin position="222"/>
        <end position="286"/>
    </location>
</feature>
<sequence>MANALEPPHQAPPAAQGLQARHDALLRECRALQAKLSRAEQALRGIGDGEVDALFLPGSNGLELFTRDGADRSYRLLIEEMGEGALTLTPDGVVTYANRRFAEMLQRPLSRVIGSLLADCVAPEAQAALAPLLAHDGQPKRSAELDLITDGGQRVPILLTVNRLVVDGLPDALCMVATDLSGQRISDAAAQARRALFDLVAEQARTEESLRASLATLHLRDRALGAISQGVMISDAAGLITYVNAGCTVITGYTEAEMVGRPAAFLHGADTDPGLLRALRDALRTSSPFHGELLNYRKDGTPFWNEMSLAPVLDAQGVTIQFVGVMSDVSARRELAAQLLLAAKVFEQSGEGFYVADLQHRIVKVNQAFTTITGYDAADVLGRTPDLFRSKRHDRQFHAAIWAEAAEHGHWHGEVWSRRKDGSEYPQWLSMSLVADAGGQAAHFIASFIDITRRKDAEDSIRRLAHYDSLTGLPNRALLSDRASHALRVARRNRESMALMFIDLDHFKIINDSLGHAVGDALLVALAERFRGALREQDTLSRTGGDEFVLLLPGTDAPGASRVARKLLALAEKPYHLEQYELSITPSVGIALYPADGADYNALAQSADAAMYQAKQNGRNRFCFYTAEIQAQSVRMLLLENALRRALERGELSLNYQPQFRSDGRCIVGAEVLLRWQHPELGAVSPAEFIPVAESSGLITSIGEWVLRTATQQLRTWLTNGIPVKTLAVNLSAVQFRQPHLADIVAGILSEAGIEAGRLELELTESVASDDPVAAVTAMNELHARGVQLSIDDFGTGYSSLSYLKRFKVYKLKIDRSFIGGVIDSAEDQAIVTAIINLAKGLGMRTIAEGVETEAQAHFLRKRGCDELQGYWLSRPLRADEFAAFVQAHRAMAADEEPQALLPA</sequence>
<dbReference type="Pfam" id="PF00563">
    <property type="entry name" value="EAL"/>
    <property type="match status" value="1"/>
</dbReference>
<dbReference type="InterPro" id="IPR000700">
    <property type="entry name" value="PAS-assoc_C"/>
</dbReference>
<dbReference type="InterPro" id="IPR029787">
    <property type="entry name" value="Nucleotide_cyclase"/>
</dbReference>
<dbReference type="PANTHER" id="PTHR44757">
    <property type="entry name" value="DIGUANYLATE CYCLASE DGCP"/>
    <property type="match status" value="1"/>
</dbReference>
<dbReference type="SMART" id="SM00091">
    <property type="entry name" value="PAS"/>
    <property type="match status" value="3"/>
</dbReference>
<dbReference type="KEGG" id="rge:RGE_39640"/>
<feature type="domain" description="GGDEF" evidence="6">
    <location>
        <begin position="495"/>
        <end position="627"/>
    </location>
</feature>
<dbReference type="InterPro" id="IPR052155">
    <property type="entry name" value="Biofilm_reg_signaling"/>
</dbReference>
<evidence type="ECO:0000256" key="2">
    <source>
        <dbReference type="SAM" id="Coils"/>
    </source>
</evidence>
<organism evidence="7 8">
    <name type="scientific">Rubrivivax gelatinosus (strain NBRC 100245 / IL144)</name>
    <dbReference type="NCBI Taxonomy" id="983917"/>
    <lineage>
        <taxon>Bacteria</taxon>
        <taxon>Pseudomonadati</taxon>
        <taxon>Pseudomonadota</taxon>
        <taxon>Betaproteobacteria</taxon>
        <taxon>Burkholderiales</taxon>
        <taxon>Sphaerotilaceae</taxon>
        <taxon>Rubrivivax</taxon>
    </lineage>
</organism>
<keyword evidence="2" id="KW-0175">Coiled coil</keyword>
<evidence type="ECO:0000259" key="6">
    <source>
        <dbReference type="PROSITE" id="PS50887"/>
    </source>
</evidence>
<dbReference type="SUPFAM" id="SSF55073">
    <property type="entry name" value="Nucleotide cyclase"/>
    <property type="match status" value="1"/>
</dbReference>
<dbReference type="InterPro" id="IPR035919">
    <property type="entry name" value="EAL_sf"/>
</dbReference>
<feature type="coiled-coil region" evidence="2">
    <location>
        <begin position="15"/>
        <end position="42"/>
    </location>
</feature>
<reference evidence="7 8" key="1">
    <citation type="journal article" date="2012" name="J. Bacteriol.">
        <title>Complete genome sequence of phototrophic betaproteobacterium Rubrivivax gelatinosus IL144.</title>
        <authorList>
            <person name="Nagashima S."/>
            <person name="Kamimura A."/>
            <person name="Shimizu T."/>
            <person name="Nakamura-isaki S."/>
            <person name="Aono E."/>
            <person name="Sakamoto K."/>
            <person name="Ichikawa N."/>
            <person name="Nakazawa H."/>
            <person name="Sekine M."/>
            <person name="Yamazaki S."/>
            <person name="Fujita N."/>
            <person name="Shimada K."/>
            <person name="Hanada S."/>
            <person name="Nagashima K.V.P."/>
        </authorList>
    </citation>
    <scope>NUCLEOTIDE SEQUENCE [LARGE SCALE GENOMIC DNA]</scope>
    <source>
        <strain evidence="8">NBRC 100245 / IL144</strain>
    </source>
</reference>
<dbReference type="InterPro" id="IPR013656">
    <property type="entry name" value="PAS_4"/>
</dbReference>
<dbReference type="InterPro" id="IPR035965">
    <property type="entry name" value="PAS-like_dom_sf"/>
</dbReference>
<dbReference type="PANTHER" id="PTHR44757:SF2">
    <property type="entry name" value="BIOFILM ARCHITECTURE MAINTENANCE PROTEIN MBAA"/>
    <property type="match status" value="1"/>
</dbReference>
<dbReference type="InterPro" id="IPR001610">
    <property type="entry name" value="PAC"/>
</dbReference>
<name>I0HWB3_RUBGI</name>
<dbReference type="SUPFAM" id="SSF141868">
    <property type="entry name" value="EAL domain-like"/>
    <property type="match status" value="1"/>
</dbReference>
<dbReference type="SUPFAM" id="SSF55785">
    <property type="entry name" value="PYP-like sensor domain (PAS domain)"/>
    <property type="match status" value="3"/>
</dbReference>
<dbReference type="InterPro" id="IPR000160">
    <property type="entry name" value="GGDEF_dom"/>
</dbReference>
<dbReference type="NCBIfam" id="TIGR00229">
    <property type="entry name" value="sensory_box"/>
    <property type="match status" value="2"/>
</dbReference>
<dbReference type="NCBIfam" id="TIGR00254">
    <property type="entry name" value="GGDEF"/>
    <property type="match status" value="1"/>
</dbReference>
<dbReference type="Pfam" id="PF08448">
    <property type="entry name" value="PAS_4"/>
    <property type="match status" value="1"/>
</dbReference>
<dbReference type="InterPro" id="IPR043128">
    <property type="entry name" value="Rev_trsase/Diguanyl_cyclase"/>
</dbReference>
<dbReference type="FunFam" id="3.20.20.450:FF:000001">
    <property type="entry name" value="Cyclic di-GMP phosphodiesterase yahA"/>
    <property type="match status" value="1"/>
</dbReference>
<dbReference type="STRING" id="983917.RGE_39640"/>
<evidence type="ECO:0000313" key="8">
    <source>
        <dbReference type="Proteomes" id="UP000007883"/>
    </source>
</evidence>
<protein>
    <submittedName>
        <fullName evidence="7">Diguanylate cyclase/phosphodiesterase with PAS/PAC and GAF sensor(S)</fullName>
    </submittedName>
</protein>
<dbReference type="Pfam" id="PF13426">
    <property type="entry name" value="PAS_9"/>
    <property type="match status" value="2"/>
</dbReference>
<dbReference type="InterPro" id="IPR000014">
    <property type="entry name" value="PAS"/>
</dbReference>
<dbReference type="RefSeq" id="WP_014430150.1">
    <property type="nucleotide sequence ID" value="NC_017075.1"/>
</dbReference>
<dbReference type="PROSITE" id="PS50113">
    <property type="entry name" value="PAC"/>
    <property type="match status" value="2"/>
</dbReference>
<feature type="domain" description="EAL" evidence="5">
    <location>
        <begin position="636"/>
        <end position="890"/>
    </location>
</feature>
<comment type="catalytic activity">
    <reaction evidence="1">
        <text>3',3'-c-di-GMP + H2O = 5'-phosphoguanylyl(3'-&gt;5')guanosine + H(+)</text>
        <dbReference type="Rhea" id="RHEA:24902"/>
        <dbReference type="ChEBI" id="CHEBI:15377"/>
        <dbReference type="ChEBI" id="CHEBI:15378"/>
        <dbReference type="ChEBI" id="CHEBI:58754"/>
        <dbReference type="ChEBI" id="CHEBI:58805"/>
        <dbReference type="EC" id="3.1.4.52"/>
    </reaction>
    <physiologicalReaction direction="left-to-right" evidence="1">
        <dbReference type="Rhea" id="RHEA:24903"/>
    </physiologicalReaction>
</comment>
<dbReference type="GO" id="GO:0071111">
    <property type="term" value="F:cyclic-guanylate-specific phosphodiesterase activity"/>
    <property type="evidence" value="ECO:0007669"/>
    <property type="project" value="UniProtKB-EC"/>
</dbReference>
<dbReference type="GO" id="GO:0071732">
    <property type="term" value="P:cellular response to nitric oxide"/>
    <property type="evidence" value="ECO:0007669"/>
    <property type="project" value="UniProtKB-ARBA"/>
</dbReference>
<dbReference type="PROSITE" id="PS50112">
    <property type="entry name" value="PAS"/>
    <property type="match status" value="2"/>
</dbReference>
<evidence type="ECO:0000256" key="1">
    <source>
        <dbReference type="ARBA" id="ARBA00051114"/>
    </source>
</evidence>
<dbReference type="SMART" id="SM00267">
    <property type="entry name" value="GGDEF"/>
    <property type="match status" value="1"/>
</dbReference>
<dbReference type="eggNOG" id="COG5001">
    <property type="taxonomic scope" value="Bacteria"/>
</dbReference>
<proteinExistence type="predicted"/>
<dbReference type="PROSITE" id="PS50887">
    <property type="entry name" value="GGDEF"/>
    <property type="match status" value="1"/>
</dbReference>
<gene>
    <name evidence="7" type="ordered locus">RGE_39640</name>
</gene>
<dbReference type="CDD" id="cd01948">
    <property type="entry name" value="EAL"/>
    <property type="match status" value="1"/>
</dbReference>
<dbReference type="FunFam" id="3.30.70.270:FF:000001">
    <property type="entry name" value="Diguanylate cyclase domain protein"/>
    <property type="match status" value="1"/>
</dbReference>
<dbReference type="PATRIC" id="fig|983917.3.peg.3866"/>
<dbReference type="PROSITE" id="PS50883">
    <property type="entry name" value="EAL"/>
    <property type="match status" value="1"/>
</dbReference>
<feature type="domain" description="PAC" evidence="4">
    <location>
        <begin position="411"/>
        <end position="463"/>
    </location>
</feature>